<comment type="caution">
    <text evidence="6">The sequence shown here is derived from an EMBL/GenBank/DDBJ whole genome shotgun (WGS) entry which is preliminary data.</text>
</comment>
<feature type="domain" description="FAD-dependent oxidoreductase 2 FAD-binding" evidence="3">
    <location>
        <begin position="155"/>
        <end position="251"/>
    </location>
</feature>
<evidence type="ECO:0000259" key="4">
    <source>
        <dbReference type="Pfam" id="PF01494"/>
    </source>
</evidence>
<dbReference type="AlphaFoldDB" id="A0A919J586"/>
<dbReference type="Pfam" id="PF01494">
    <property type="entry name" value="FAD_binding_3"/>
    <property type="match status" value="1"/>
</dbReference>
<dbReference type="PANTHER" id="PTHR43106:SF1">
    <property type="entry name" value="DEHYDROGENASE-RELATED"/>
    <property type="match status" value="1"/>
</dbReference>
<gene>
    <name evidence="6" type="ORF">Afe05nite_60680</name>
</gene>
<proteinExistence type="predicted"/>
<accession>A0A919J586</accession>
<evidence type="ECO:0000313" key="6">
    <source>
        <dbReference type="EMBL" id="GIE14228.1"/>
    </source>
</evidence>
<dbReference type="EMBL" id="BOMM01000052">
    <property type="protein sequence ID" value="GIE14228.1"/>
    <property type="molecule type" value="Genomic_DNA"/>
</dbReference>
<feature type="domain" description="FAD-binding" evidence="4">
    <location>
        <begin position="10"/>
        <end position="125"/>
    </location>
</feature>
<evidence type="ECO:0000256" key="2">
    <source>
        <dbReference type="ARBA" id="ARBA00023002"/>
    </source>
</evidence>
<dbReference type="Pfam" id="PF21688">
    <property type="entry name" value="FAD-depend_C"/>
    <property type="match status" value="1"/>
</dbReference>
<name>A0A919J586_9ACTN</name>
<keyword evidence="7" id="KW-1185">Reference proteome</keyword>
<dbReference type="Gene3D" id="3.50.50.60">
    <property type="entry name" value="FAD/NAD(P)-binding domain"/>
    <property type="match status" value="2"/>
</dbReference>
<dbReference type="InterPro" id="IPR003953">
    <property type="entry name" value="FAD-dep_OxRdtase_2_FAD-bd"/>
</dbReference>
<dbReference type="InterPro" id="IPR036188">
    <property type="entry name" value="FAD/NAD-bd_sf"/>
</dbReference>
<evidence type="ECO:0000313" key="7">
    <source>
        <dbReference type="Proteomes" id="UP000598174"/>
    </source>
</evidence>
<dbReference type="InterPro" id="IPR049516">
    <property type="entry name" value="FAD-depend_C"/>
</dbReference>
<evidence type="ECO:0000256" key="1">
    <source>
        <dbReference type="ARBA" id="ARBA00022630"/>
    </source>
</evidence>
<dbReference type="GO" id="GO:0071949">
    <property type="term" value="F:FAD binding"/>
    <property type="evidence" value="ECO:0007669"/>
    <property type="project" value="InterPro"/>
</dbReference>
<dbReference type="RefSeq" id="WP_275407522.1">
    <property type="nucleotide sequence ID" value="NZ_BAAABP010000015.1"/>
</dbReference>
<dbReference type="PANTHER" id="PTHR43106">
    <property type="entry name" value="DEHYDROGENASE-RELATED"/>
    <property type="match status" value="1"/>
</dbReference>
<reference evidence="6" key="1">
    <citation type="submission" date="2021-01" db="EMBL/GenBank/DDBJ databases">
        <title>Whole genome shotgun sequence of Actinoplanes ferrugineus NBRC 15555.</title>
        <authorList>
            <person name="Komaki H."/>
            <person name="Tamura T."/>
        </authorList>
    </citation>
    <scope>NUCLEOTIDE SEQUENCE</scope>
    <source>
        <strain evidence="6">NBRC 15555</strain>
    </source>
</reference>
<dbReference type="PIRSF" id="PIRSF038984">
    <property type="entry name" value="FAD_binding_protein"/>
    <property type="match status" value="1"/>
</dbReference>
<dbReference type="Proteomes" id="UP000598174">
    <property type="component" value="Unassembled WGS sequence"/>
</dbReference>
<evidence type="ECO:0000259" key="5">
    <source>
        <dbReference type="Pfam" id="PF21688"/>
    </source>
</evidence>
<evidence type="ECO:0000259" key="3">
    <source>
        <dbReference type="Pfam" id="PF00890"/>
    </source>
</evidence>
<organism evidence="6 7">
    <name type="scientific">Paractinoplanes ferrugineus</name>
    <dbReference type="NCBI Taxonomy" id="113564"/>
    <lineage>
        <taxon>Bacteria</taxon>
        <taxon>Bacillati</taxon>
        <taxon>Actinomycetota</taxon>
        <taxon>Actinomycetes</taxon>
        <taxon>Micromonosporales</taxon>
        <taxon>Micromonosporaceae</taxon>
        <taxon>Paractinoplanes</taxon>
    </lineage>
</organism>
<dbReference type="SUPFAM" id="SSF51905">
    <property type="entry name" value="FAD/NAD(P)-binding domain"/>
    <property type="match status" value="1"/>
</dbReference>
<keyword evidence="1" id="KW-0285">Flavoprotein</keyword>
<dbReference type="Pfam" id="PF00890">
    <property type="entry name" value="FAD_binding_2"/>
    <property type="match status" value="1"/>
</dbReference>
<sequence length="469" mass="49352">MTSLTLQPRRCEVLVIGSGPAGLFAADQLLQAGIKDVVLVEKGQPMPSRICPPGPGCDCKVCDVLDGEGGAGSFSDGKITLSGTRGTHGQELFTEDQVRLLAVVDAAVRRFVPDGVDYPPVTVLDALAGHDQAGLRFESYPLLHVGSDGVRLFGERFATDLRERGVTFLTGTEATELVISGDRVSGAVLRSRRSRQSSAIEAGAVVLAAGMTGTPWLEEQLRAAGVTLETGPADIGIRLETTAAALAPFIDQFYDFKVAHTSSAGIIVRSFCVNGNGFIVNEFHRPLGIRAVNGHSFLNRASGQSNLAILATIDESFTADPKAYVRQLARDITAGTGGYPVVQPLREFLPDLSGAAVAQGVTATNPKTRPAALDQLLPAVLHDAFAGYIRALGAVLPPVLSPDSLVYAPEIKYYNYRVPIDTATWESNDIERLFVVGNAAGYTASLSAAALSGIIAGRAIAASLPTSPR</sequence>
<protein>
    <submittedName>
        <fullName evidence="6">FAD-dependent oxidoreductase</fullName>
    </submittedName>
</protein>
<dbReference type="InterPro" id="IPR002938">
    <property type="entry name" value="FAD-bd"/>
</dbReference>
<dbReference type="GO" id="GO:0016491">
    <property type="term" value="F:oxidoreductase activity"/>
    <property type="evidence" value="ECO:0007669"/>
    <property type="project" value="UniProtKB-KW"/>
</dbReference>
<feature type="domain" description="FAD-dependent protein C-terminal" evidence="5">
    <location>
        <begin position="255"/>
        <end position="410"/>
    </location>
</feature>
<keyword evidence="2" id="KW-0560">Oxidoreductase</keyword>
<dbReference type="InterPro" id="IPR028348">
    <property type="entry name" value="FAD-binding_protein"/>
</dbReference>